<name>A0ABT3ZL81_9BURK</name>
<dbReference type="RefSeq" id="WP_267847050.1">
    <property type="nucleotide sequence ID" value="NZ_JAPMXC010000001.1"/>
</dbReference>
<dbReference type="Proteomes" id="UP001082899">
    <property type="component" value="Unassembled WGS sequence"/>
</dbReference>
<dbReference type="EMBL" id="JAPMXC010000001">
    <property type="protein sequence ID" value="MCY0387296.1"/>
    <property type="molecule type" value="Genomic_DNA"/>
</dbReference>
<reference evidence="2" key="1">
    <citation type="submission" date="2022-11" db="EMBL/GenBank/DDBJ databases">
        <title>Robbsia betulipollinis sp. nov., isolated from pollen of birch (Betula pendula).</title>
        <authorList>
            <person name="Shi H."/>
            <person name="Ambika Manirajan B."/>
            <person name="Ratering S."/>
            <person name="Geissler-Plaum R."/>
            <person name="Schnell S."/>
        </authorList>
    </citation>
    <scope>NUCLEOTIDE SEQUENCE</scope>
    <source>
        <strain evidence="2">Bb-Pol-6</strain>
    </source>
</reference>
<evidence type="ECO:0000313" key="2">
    <source>
        <dbReference type="EMBL" id="MCY0387296.1"/>
    </source>
</evidence>
<sequence length="273" mass="28777">MGRFVVGARRGIVRVGLLRGRLARVGRKLGQAAGRTMETAGTWLVSLMIGVFVVHLLLGAENRATRDAWRGERFTLTLRQLADRFENDLALGLDPIGNGAGARMLDVAYGRDAALVAVRVVDRHGTILLDSDRGGVGGRVPAAVRHAADIAGAWPWRARVGPQWIQGVAIHNAFGEWVADVMLTYADSSAAPPCAAPSGTAAQGGAAWLAAAVTFLLACGCATAVLARLHGAPAARAVAREQADGRRIAMARLAALEHCLETVDCDVPRQDVQ</sequence>
<protein>
    <submittedName>
        <fullName evidence="2">Uncharacterized protein</fullName>
    </submittedName>
</protein>
<proteinExistence type="predicted"/>
<keyword evidence="1" id="KW-1133">Transmembrane helix</keyword>
<feature type="transmembrane region" description="Helical" evidence="1">
    <location>
        <begin position="40"/>
        <end position="60"/>
    </location>
</feature>
<evidence type="ECO:0000313" key="3">
    <source>
        <dbReference type="Proteomes" id="UP001082899"/>
    </source>
</evidence>
<organism evidence="2 3">
    <name type="scientific">Robbsia betulipollinis</name>
    <dbReference type="NCBI Taxonomy" id="2981849"/>
    <lineage>
        <taxon>Bacteria</taxon>
        <taxon>Pseudomonadati</taxon>
        <taxon>Pseudomonadota</taxon>
        <taxon>Betaproteobacteria</taxon>
        <taxon>Burkholderiales</taxon>
        <taxon>Burkholderiaceae</taxon>
        <taxon>Robbsia</taxon>
    </lineage>
</organism>
<evidence type="ECO:0000256" key="1">
    <source>
        <dbReference type="SAM" id="Phobius"/>
    </source>
</evidence>
<gene>
    <name evidence="2" type="ORF">OVY01_08620</name>
</gene>
<keyword evidence="3" id="KW-1185">Reference proteome</keyword>
<keyword evidence="1" id="KW-0472">Membrane</keyword>
<comment type="caution">
    <text evidence="2">The sequence shown here is derived from an EMBL/GenBank/DDBJ whole genome shotgun (WGS) entry which is preliminary data.</text>
</comment>
<accession>A0ABT3ZL81</accession>
<keyword evidence="1" id="KW-0812">Transmembrane</keyword>